<dbReference type="VEuPathDB" id="FungiDB:SPPG_06312"/>
<dbReference type="InParanoid" id="A0A0L0HAQ1"/>
<dbReference type="RefSeq" id="XP_016606670.1">
    <property type="nucleotide sequence ID" value="XM_016754526.1"/>
</dbReference>
<keyword evidence="3" id="KW-1185">Reference proteome</keyword>
<protein>
    <submittedName>
        <fullName evidence="2">Uncharacterized protein</fullName>
    </submittedName>
</protein>
<dbReference type="Proteomes" id="UP000053201">
    <property type="component" value="Unassembled WGS sequence"/>
</dbReference>
<evidence type="ECO:0000313" key="3">
    <source>
        <dbReference type="Proteomes" id="UP000053201"/>
    </source>
</evidence>
<dbReference type="OrthoDB" id="2135532at2759"/>
<proteinExistence type="predicted"/>
<dbReference type="GeneID" id="27689630"/>
<gene>
    <name evidence="2" type="ORF">SPPG_06312</name>
</gene>
<reference evidence="2 3" key="1">
    <citation type="submission" date="2009-08" db="EMBL/GenBank/DDBJ databases">
        <title>The Genome Sequence of Spizellomyces punctatus strain DAOM BR117.</title>
        <authorList>
            <consortium name="The Broad Institute Genome Sequencing Platform"/>
            <person name="Russ C."/>
            <person name="Cuomo C."/>
            <person name="Shea T."/>
            <person name="Young S.K."/>
            <person name="Zeng Q."/>
            <person name="Koehrsen M."/>
            <person name="Haas B."/>
            <person name="Borodovsky M."/>
            <person name="Guigo R."/>
            <person name="Alvarado L."/>
            <person name="Berlin A."/>
            <person name="Bochicchio J."/>
            <person name="Borenstein D."/>
            <person name="Chapman S."/>
            <person name="Chen Z."/>
            <person name="Engels R."/>
            <person name="Freedman E."/>
            <person name="Gellesch M."/>
            <person name="Goldberg J."/>
            <person name="Griggs A."/>
            <person name="Gujja S."/>
            <person name="Heiman D."/>
            <person name="Hepburn T."/>
            <person name="Howarth C."/>
            <person name="Jen D."/>
            <person name="Larson L."/>
            <person name="Lewis B."/>
            <person name="Mehta T."/>
            <person name="Park D."/>
            <person name="Pearson M."/>
            <person name="Roberts A."/>
            <person name="Saif S."/>
            <person name="Shenoy N."/>
            <person name="Sisk P."/>
            <person name="Stolte C."/>
            <person name="Sykes S."/>
            <person name="Thomson T."/>
            <person name="Walk T."/>
            <person name="White J."/>
            <person name="Yandava C."/>
            <person name="Burger G."/>
            <person name="Gray M.W."/>
            <person name="Holland P.W.H."/>
            <person name="King N."/>
            <person name="Lang F.B.F."/>
            <person name="Roger A.J."/>
            <person name="Ruiz-Trillo I."/>
            <person name="Lander E."/>
            <person name="Nusbaum C."/>
        </authorList>
    </citation>
    <scope>NUCLEOTIDE SEQUENCE [LARGE SCALE GENOMIC DNA]</scope>
    <source>
        <strain evidence="2 3">DAOM BR117</strain>
    </source>
</reference>
<feature type="region of interest" description="Disordered" evidence="1">
    <location>
        <begin position="16"/>
        <end position="35"/>
    </location>
</feature>
<feature type="compositionally biased region" description="Polar residues" evidence="1">
    <location>
        <begin position="16"/>
        <end position="33"/>
    </location>
</feature>
<evidence type="ECO:0000313" key="2">
    <source>
        <dbReference type="EMBL" id="KNC98630.1"/>
    </source>
</evidence>
<accession>A0A0L0HAQ1</accession>
<name>A0A0L0HAQ1_SPIPD</name>
<dbReference type="AlphaFoldDB" id="A0A0L0HAQ1"/>
<dbReference type="EMBL" id="KQ257460">
    <property type="protein sequence ID" value="KNC98630.1"/>
    <property type="molecule type" value="Genomic_DNA"/>
</dbReference>
<organism evidence="2 3">
    <name type="scientific">Spizellomyces punctatus (strain DAOM BR117)</name>
    <dbReference type="NCBI Taxonomy" id="645134"/>
    <lineage>
        <taxon>Eukaryota</taxon>
        <taxon>Fungi</taxon>
        <taxon>Fungi incertae sedis</taxon>
        <taxon>Chytridiomycota</taxon>
        <taxon>Chytridiomycota incertae sedis</taxon>
        <taxon>Chytridiomycetes</taxon>
        <taxon>Spizellomycetales</taxon>
        <taxon>Spizellomycetaceae</taxon>
        <taxon>Spizellomyces</taxon>
    </lineage>
</organism>
<sequence length="713" mass="79642">MGYVTVLVQHSWALQPSTSRASTPQQHLNTGSEQVPAGLGNIHASSTVRLSIPETVAAFVRECNASSTPSDQQRRRRQALDIFDKLKHLVLAGSVVDPVLKAPTSTKTPAARFPGSESLKLHPHLRLLRQRVDANLGSTEEHVHSSPGRSSALHARRSVLAFTECSLPSIHDRAFEVLFEALDVNQLRTDDTEVESLLKLISDMIQRMLILIPLKNAEDCASTGKSWDVKRISMCMCLAMQRLEFAHEVRGYVIPSETEQIMQQYLDECLPNIQTTDPYLIHLLAEMEDSIRWLLSTTQDKEQPPATATALSFLSQTMRALPGGDSSDVIGPFNAILEDLRGRGARRLGRNYIRFLATAAAISEDACRVFLGVLNKLDARTDWHWLYLGILCLGAIIINGHSSAVGKLVMESLLTYLQYRGTQHRRFDLRDHGAHEQDIDEMIQIGDGGNVTVEVLQPKMVDWHRDIVTEESNAWKIRAGAVVALAEIQRHFRSQPFGILAREAMRARRQHETHPGPGTLLEAALGIPSRPEASKLARTNIRRISYLFRYTCLALAEGYAESHSRIDFLRHYLRSAAGVKSSKQQNGKALTQIAPVYRDCTANARFFRLEPHMPLSTAPYHHNHKCFVELPTNAHKPLYLAPSFLATTDPSLPHPSNGTVNRRKLFHPNVALKQPSQGIQYLPSIAKGTLDTLLHLNLKDDNIEPISKDLSTW</sequence>
<evidence type="ECO:0000256" key="1">
    <source>
        <dbReference type="SAM" id="MobiDB-lite"/>
    </source>
</evidence>